<dbReference type="PROSITE" id="PS51725">
    <property type="entry name" value="ABM"/>
    <property type="match status" value="1"/>
</dbReference>
<keyword evidence="2" id="KW-0560">Oxidoreductase</keyword>
<evidence type="ECO:0000313" key="2">
    <source>
        <dbReference type="EMBL" id="ONF68776.1"/>
    </source>
</evidence>
<evidence type="ECO:0000313" key="3">
    <source>
        <dbReference type="Proteomes" id="UP000076660"/>
    </source>
</evidence>
<dbReference type="InterPro" id="IPR007138">
    <property type="entry name" value="ABM_dom"/>
</dbReference>
<dbReference type="InterPro" id="IPR050744">
    <property type="entry name" value="AI-2_Isomerase_LsrG"/>
</dbReference>
<organism evidence="2 3">
    <name type="scientific">Amycolatopsis keratiniphila subsp. keratiniphila</name>
    <dbReference type="NCBI Taxonomy" id="227715"/>
    <lineage>
        <taxon>Bacteria</taxon>
        <taxon>Bacillati</taxon>
        <taxon>Actinomycetota</taxon>
        <taxon>Actinomycetes</taxon>
        <taxon>Pseudonocardiales</taxon>
        <taxon>Pseudonocardiaceae</taxon>
        <taxon>Amycolatopsis</taxon>
        <taxon>Amycolatopsis japonica group</taxon>
    </lineage>
</organism>
<accession>A0A1W2LTR7</accession>
<dbReference type="PANTHER" id="PTHR33336">
    <property type="entry name" value="QUINOL MONOOXYGENASE YGIN-RELATED"/>
    <property type="match status" value="1"/>
</dbReference>
<reference evidence="2 3" key="1">
    <citation type="submission" date="2016-12" db="EMBL/GenBank/DDBJ databases">
        <title>Amycolatopsis keratiniphila subsp. keratiniphila genome sequencing and assembly.</title>
        <authorList>
            <person name="Mayilraj S."/>
            <person name="Kaur N."/>
        </authorList>
    </citation>
    <scope>NUCLEOTIDE SEQUENCE [LARGE SCALE GENOMIC DNA]</scope>
    <source>
        <strain evidence="2 3">DSM 44409</strain>
    </source>
</reference>
<proteinExistence type="predicted"/>
<feature type="domain" description="ABM" evidence="1">
    <location>
        <begin position="3"/>
        <end position="90"/>
    </location>
</feature>
<dbReference type="EMBL" id="LQMT02000019">
    <property type="protein sequence ID" value="ONF68776.1"/>
    <property type="molecule type" value="Genomic_DNA"/>
</dbReference>
<dbReference type="Pfam" id="PF03992">
    <property type="entry name" value="ABM"/>
    <property type="match status" value="1"/>
</dbReference>
<dbReference type="GO" id="GO:0004497">
    <property type="term" value="F:monooxygenase activity"/>
    <property type="evidence" value="ECO:0007669"/>
    <property type="project" value="UniProtKB-KW"/>
</dbReference>
<dbReference type="PANTHER" id="PTHR33336:SF3">
    <property type="entry name" value="ABM DOMAIN-CONTAINING PROTEIN"/>
    <property type="match status" value="1"/>
</dbReference>
<evidence type="ECO:0000259" key="1">
    <source>
        <dbReference type="PROSITE" id="PS51725"/>
    </source>
</evidence>
<comment type="caution">
    <text evidence="2">The sequence shown here is derived from an EMBL/GenBank/DDBJ whole genome shotgun (WGS) entry which is preliminary data.</text>
</comment>
<sequence length="96" mass="10644">MSFVVVARYVTAHRDRVLELLEPMADASRREPGCLRYTVHTGTEDGVVVIVEEYESEQDFAAHCASDHFQRIVLGEVVPLLSERQVTACVPAGSAR</sequence>
<keyword evidence="2" id="KW-0503">Monooxygenase</keyword>
<name>A0A1W2LTR7_9PSEU</name>
<dbReference type="OrthoDB" id="5241825at2"/>
<dbReference type="SUPFAM" id="SSF54909">
    <property type="entry name" value="Dimeric alpha+beta barrel"/>
    <property type="match status" value="1"/>
</dbReference>
<protein>
    <submittedName>
        <fullName evidence="2">Antibiotic biosynthesis monooxygenase</fullName>
    </submittedName>
</protein>
<dbReference type="Proteomes" id="UP000076660">
    <property type="component" value="Unassembled WGS sequence"/>
</dbReference>
<dbReference type="InterPro" id="IPR011008">
    <property type="entry name" value="Dimeric_a/b-barrel"/>
</dbReference>
<dbReference type="AlphaFoldDB" id="A0A1W2LTR7"/>
<dbReference type="RefSeq" id="WP_063275422.1">
    <property type="nucleotide sequence ID" value="NZ_LQMT02000019.1"/>
</dbReference>
<gene>
    <name evidence="2" type="ORF">AVR91_0219180</name>
</gene>
<dbReference type="Gene3D" id="3.30.70.100">
    <property type="match status" value="1"/>
</dbReference>
<dbReference type="GO" id="GO:0005829">
    <property type="term" value="C:cytosol"/>
    <property type="evidence" value="ECO:0007669"/>
    <property type="project" value="TreeGrafter"/>
</dbReference>